<name>I6XNZ7_9BACT</name>
<dbReference type="AlphaFoldDB" id="I6XNZ7"/>
<proteinExistence type="predicted"/>
<feature type="transmembrane region" description="Helical" evidence="1">
    <location>
        <begin position="213"/>
        <end position="233"/>
    </location>
</feature>
<feature type="transmembrane region" description="Helical" evidence="1">
    <location>
        <begin position="188"/>
        <end position="207"/>
    </location>
</feature>
<dbReference type="EMBL" id="JQ303337">
    <property type="protein sequence ID" value="AFN57638.1"/>
    <property type="molecule type" value="Genomic_DNA"/>
</dbReference>
<sequence>MAELLKHLCSSCGGPLIIDTDAQLYRCPYCGVTYDYEYFREEDVLSKGMRALKEGEFKSAMEAFDFILTKDPHDFLALRGKLLARAKLMSIKELNTPSTWRNSALGAVRPEEEAEAAAPEDKEYFDKIVEIFKLGKEMRKADKAVTEAQGEKKKLENHFYAVANQRENNGIPVKDLDNDIVMINPVKALIVELIVFVIALAILMAIYATTKQMIVPILVVLIVMGVFMAVTVVKALDDKSFKTELGDTNEDIELKDKQIKELTQTRDEIIANIRKKYVEIKQIDPELKAPAQKT</sequence>
<reference evidence="2" key="1">
    <citation type="journal article" date="2012" name="PLoS ONE">
        <title>Functional metagenomics unveils a multifunctional glycosyl hydrolase from the family 43 catalysing the breakdown of plant polymers in the calf rumen.</title>
        <authorList>
            <person name="Ferrer M."/>
            <person name="Ghazi A."/>
            <person name="Beloqui A."/>
            <person name="Vieites J.M."/>
            <person name="Lopez-Cortes N."/>
            <person name="Marin-Navarro J."/>
            <person name="Nechitaylo T.Y."/>
            <person name="Guazzaroni M.E."/>
            <person name="Polaina J."/>
            <person name="Waliczek A."/>
            <person name="Chernikova T.N."/>
            <person name="Reva O.N."/>
            <person name="Golyshina O.V."/>
            <person name="Golyshin P.N."/>
        </authorList>
    </citation>
    <scope>NUCLEOTIDE SEQUENCE</scope>
</reference>
<keyword evidence="1" id="KW-0472">Membrane</keyword>
<evidence type="ECO:0000313" key="2">
    <source>
        <dbReference type="EMBL" id="AFN57638.1"/>
    </source>
</evidence>
<accession>I6XNZ7</accession>
<keyword evidence="1" id="KW-1133">Transmembrane helix</keyword>
<keyword evidence="1" id="KW-0812">Transmembrane</keyword>
<protein>
    <submittedName>
        <fullName evidence="2">Uncharacterized protein</fullName>
    </submittedName>
</protein>
<organism evidence="2">
    <name type="scientific">uncultured bacterium r_01</name>
    <dbReference type="NCBI Taxonomy" id="1132276"/>
    <lineage>
        <taxon>Bacteria</taxon>
        <taxon>environmental samples</taxon>
    </lineage>
</organism>
<evidence type="ECO:0000256" key="1">
    <source>
        <dbReference type="SAM" id="Phobius"/>
    </source>
</evidence>